<dbReference type="RefSeq" id="WP_241445057.1">
    <property type="nucleotide sequence ID" value="NZ_JAKZHW010000001.1"/>
</dbReference>
<dbReference type="EMBL" id="JAKZHW010000001">
    <property type="protein sequence ID" value="MCH8614633.1"/>
    <property type="molecule type" value="Genomic_DNA"/>
</dbReference>
<dbReference type="InterPro" id="IPR011049">
    <property type="entry name" value="Serralysin-like_metalloprot_C"/>
</dbReference>
<dbReference type="SUPFAM" id="SSF51120">
    <property type="entry name" value="beta-Roll"/>
    <property type="match status" value="1"/>
</dbReference>
<comment type="caution">
    <text evidence="1">The sequence shown here is derived from an EMBL/GenBank/DDBJ whole genome shotgun (WGS) entry which is preliminary data.</text>
</comment>
<protein>
    <submittedName>
        <fullName evidence="1">Uncharacterized protein</fullName>
    </submittedName>
</protein>
<sequence length="91" mass="10134">MIEWVSDRDTITDFSNQDTIVFNLPTVRAFDDLMFVAVGNDTLTWGRSDSLLLQGVKPNQLSASDFSFGEPATAFVQHHDSSLMSTDHILV</sequence>
<proteinExistence type="predicted"/>
<reference evidence="1 2" key="1">
    <citation type="submission" date="2022-03" db="EMBL/GenBank/DDBJ databases">
        <authorList>
            <person name="Jo J.-H."/>
            <person name="Im W.-T."/>
        </authorList>
    </citation>
    <scope>NUCLEOTIDE SEQUENCE [LARGE SCALE GENOMIC DNA]</scope>
    <source>
        <strain evidence="1 2">SM33</strain>
    </source>
</reference>
<name>A0ABS9VI58_9SPHN</name>
<accession>A0ABS9VI58</accession>
<evidence type="ECO:0000313" key="1">
    <source>
        <dbReference type="EMBL" id="MCH8614633.1"/>
    </source>
</evidence>
<gene>
    <name evidence="1" type="ORF">LZ016_00735</name>
</gene>
<keyword evidence="2" id="KW-1185">Reference proteome</keyword>
<evidence type="ECO:0000313" key="2">
    <source>
        <dbReference type="Proteomes" id="UP001203058"/>
    </source>
</evidence>
<organism evidence="1 2">
    <name type="scientific">Sphingomonas telluris</name>
    <dbReference type="NCBI Taxonomy" id="2907998"/>
    <lineage>
        <taxon>Bacteria</taxon>
        <taxon>Pseudomonadati</taxon>
        <taxon>Pseudomonadota</taxon>
        <taxon>Alphaproteobacteria</taxon>
        <taxon>Sphingomonadales</taxon>
        <taxon>Sphingomonadaceae</taxon>
        <taxon>Sphingomonas</taxon>
    </lineage>
</organism>
<dbReference type="Proteomes" id="UP001203058">
    <property type="component" value="Unassembled WGS sequence"/>
</dbReference>